<comment type="caution">
    <text evidence="2">The sequence shown here is derived from an EMBL/GenBank/DDBJ whole genome shotgun (WGS) entry which is preliminary data.</text>
</comment>
<dbReference type="Proteomes" id="UP001345013">
    <property type="component" value="Unassembled WGS sequence"/>
</dbReference>
<sequence length="210" mass="24245">MEPVLLWINALTVFPAGSGHAKNTRYGYPPHDTDTPPASVASEKAIDDGALMGFHLSTNDEPPPEYRDRDHDWFTPGRLLRIFAPRDAEIHEKEFVLLDTKNKEGPGLLIRVYDEEEKEASRGYFWRSHVSVQNYQGPNQRQGNAKRKVVYLDEYEDRVAVPGTWIELEHTYNIPFAKYKCVDCGVLGRGSLQDLRRCYIDWLKYNWSVD</sequence>
<reference evidence="2 3" key="1">
    <citation type="submission" date="2023-08" db="EMBL/GenBank/DDBJ databases">
        <title>Black Yeasts Isolated from many extreme environments.</title>
        <authorList>
            <person name="Coleine C."/>
            <person name="Stajich J.E."/>
            <person name="Selbmann L."/>
        </authorList>
    </citation>
    <scope>NUCLEOTIDE SEQUENCE [LARGE SCALE GENOMIC DNA]</scope>
    <source>
        <strain evidence="2 3">CCFEE 5885</strain>
    </source>
</reference>
<gene>
    <name evidence="2" type="ORF">LTR24_003872</name>
</gene>
<evidence type="ECO:0000313" key="3">
    <source>
        <dbReference type="Proteomes" id="UP001345013"/>
    </source>
</evidence>
<feature type="signal peptide" evidence="1">
    <location>
        <begin position="1"/>
        <end position="21"/>
    </location>
</feature>
<organism evidence="2 3">
    <name type="scientific">Lithohypha guttulata</name>
    <dbReference type="NCBI Taxonomy" id="1690604"/>
    <lineage>
        <taxon>Eukaryota</taxon>
        <taxon>Fungi</taxon>
        <taxon>Dikarya</taxon>
        <taxon>Ascomycota</taxon>
        <taxon>Pezizomycotina</taxon>
        <taxon>Eurotiomycetes</taxon>
        <taxon>Chaetothyriomycetidae</taxon>
        <taxon>Chaetothyriales</taxon>
        <taxon>Trichomeriaceae</taxon>
        <taxon>Lithohypha</taxon>
    </lineage>
</organism>
<dbReference type="EMBL" id="JAVRRG010000037">
    <property type="protein sequence ID" value="KAK5094063.1"/>
    <property type="molecule type" value="Genomic_DNA"/>
</dbReference>
<keyword evidence="3" id="KW-1185">Reference proteome</keyword>
<protein>
    <submittedName>
        <fullName evidence="2">Uncharacterized protein</fullName>
    </submittedName>
</protein>
<accession>A0ABR0KEV9</accession>
<keyword evidence="1" id="KW-0732">Signal</keyword>
<name>A0ABR0KEV9_9EURO</name>
<evidence type="ECO:0000256" key="1">
    <source>
        <dbReference type="SAM" id="SignalP"/>
    </source>
</evidence>
<evidence type="ECO:0000313" key="2">
    <source>
        <dbReference type="EMBL" id="KAK5094063.1"/>
    </source>
</evidence>
<feature type="chain" id="PRO_5045634778" evidence="1">
    <location>
        <begin position="22"/>
        <end position="210"/>
    </location>
</feature>
<proteinExistence type="predicted"/>